<dbReference type="InterPro" id="IPR001638">
    <property type="entry name" value="Solute-binding_3/MltF_N"/>
</dbReference>
<dbReference type="EMBL" id="FXZI01000006">
    <property type="protein sequence ID" value="SMX89345.1"/>
    <property type="molecule type" value="Genomic_DNA"/>
</dbReference>
<accession>A0A2H1JP78</accession>
<dbReference type="Gene3D" id="3.40.190.10">
    <property type="entry name" value="Periplasmic binding protein-like II"/>
    <property type="match status" value="2"/>
</dbReference>
<dbReference type="Pfam" id="PF00497">
    <property type="entry name" value="SBP_bac_3"/>
    <property type="match status" value="1"/>
</dbReference>
<dbReference type="EMBL" id="FXZG01000006">
    <property type="protein sequence ID" value="SMX77432.1"/>
    <property type="molecule type" value="Genomic_DNA"/>
</dbReference>
<sequence length="305" mass="32508">MKMCQRTKKGTAMKAIKGLAAATSILALTLTLGACGGSDSDKSTLQKAIDDGKISVGFAGEAPYSFEKDGELQGASVEMAKTIFKELGVDDVEGVNTEFGSLIPGLNADRFGAISAGMSILPDRCEQAAFGNPEFMYTTALMTKKGEQDGMKTIDDVKEKGLKLATMTGAIESDYAKDLGIKSQEVGTPQDGMDAVTTGRADVFALTGISLNWMAQNNKDADVEVSESFVQEIDGVPQIGAGATVFRTDDTELKDAWNKELDKIVSDEKKYLDVVGDYGFTKEERPDGEITTDQLCKGELPTAKS</sequence>
<feature type="signal peptide" evidence="3">
    <location>
        <begin position="1"/>
        <end position="34"/>
    </location>
</feature>
<evidence type="ECO:0000256" key="3">
    <source>
        <dbReference type="SAM" id="SignalP"/>
    </source>
</evidence>
<organism evidence="7 9">
    <name type="scientific">Brevibacterium aurantiacum</name>
    <dbReference type="NCBI Taxonomy" id="273384"/>
    <lineage>
        <taxon>Bacteria</taxon>
        <taxon>Bacillati</taxon>
        <taxon>Actinomycetota</taxon>
        <taxon>Actinomycetes</taxon>
        <taxon>Micrococcales</taxon>
        <taxon>Brevibacteriaceae</taxon>
        <taxon>Brevibacterium</taxon>
    </lineage>
</organism>
<feature type="chain" id="PRO_5044573670" evidence="3">
    <location>
        <begin position="35"/>
        <end position="305"/>
    </location>
</feature>
<dbReference type="AlphaFoldDB" id="A0A2H1JP78"/>
<reference evidence="8 10" key="2">
    <citation type="submission" date="2017-03" db="EMBL/GenBank/DDBJ databases">
        <authorList>
            <person name="Monnet C."/>
        </authorList>
    </citation>
    <scope>NUCLEOTIDE SEQUENCE [LARGE SCALE GENOMIC DNA]</scope>
    <source>
        <strain evidence="10">ATCC 9175</strain>
        <strain evidence="8">CNRZ 920</strain>
    </source>
</reference>
<evidence type="ECO:0000313" key="10">
    <source>
        <dbReference type="Proteomes" id="UP000234525"/>
    </source>
</evidence>
<proteinExistence type="predicted"/>
<name>A0A2H1JP78_BREAU</name>
<dbReference type="EMBL" id="FXZB01000006">
    <property type="protein sequence ID" value="SMX71636.1"/>
    <property type="molecule type" value="Genomic_DNA"/>
</dbReference>
<evidence type="ECO:0000256" key="1">
    <source>
        <dbReference type="ARBA" id="ARBA00022729"/>
    </source>
</evidence>
<dbReference type="GO" id="GO:0051470">
    <property type="term" value="P:ectoine transmembrane transport"/>
    <property type="evidence" value="ECO:0007669"/>
    <property type="project" value="InterPro"/>
</dbReference>
<protein>
    <submittedName>
        <fullName evidence="7">Amino acid ABC transporter substrate-binding protein, PAAT family</fullName>
    </submittedName>
</protein>
<dbReference type="Proteomes" id="UP000234300">
    <property type="component" value="Unassembled WGS sequence"/>
</dbReference>
<dbReference type="InterPro" id="IPR014337">
    <property type="entry name" value="Ectoine_EhuB"/>
</dbReference>
<evidence type="ECO:0000313" key="9">
    <source>
        <dbReference type="Proteomes" id="UP000234300"/>
    </source>
</evidence>
<keyword evidence="10" id="KW-1185">Reference proteome</keyword>
<evidence type="ECO:0000259" key="4">
    <source>
        <dbReference type="SMART" id="SM00062"/>
    </source>
</evidence>
<dbReference type="PANTHER" id="PTHR35936">
    <property type="entry name" value="MEMBRANE-BOUND LYTIC MUREIN TRANSGLYCOSYLASE F"/>
    <property type="match status" value="1"/>
</dbReference>
<dbReference type="SMART" id="SM00062">
    <property type="entry name" value="PBPb"/>
    <property type="match status" value="1"/>
</dbReference>
<feature type="domain" description="Solute-binding protein family 3/N-terminal" evidence="4">
    <location>
        <begin position="53"/>
        <end position="275"/>
    </location>
</feature>
<dbReference type="PROSITE" id="PS51257">
    <property type="entry name" value="PROKAR_LIPOPROTEIN"/>
    <property type="match status" value="1"/>
</dbReference>
<evidence type="ECO:0000313" key="8">
    <source>
        <dbReference type="Proteomes" id="UP000234289"/>
    </source>
</evidence>
<gene>
    <name evidence="5" type="ORF">BAUR9175_01053</name>
    <name evidence="6" type="ORF">BAUR920_01298</name>
    <name evidence="7" type="ORF">BAURA86_01918</name>
</gene>
<dbReference type="PANTHER" id="PTHR35936:SF17">
    <property type="entry name" value="ARGININE-BINDING EXTRACELLULAR PROTEIN ARTP"/>
    <property type="match status" value="1"/>
</dbReference>
<dbReference type="NCBIfam" id="TIGR02995">
    <property type="entry name" value="ectoine_ehuB"/>
    <property type="match status" value="1"/>
</dbReference>
<dbReference type="GO" id="GO:0033294">
    <property type="term" value="F:ectoine binding"/>
    <property type="evidence" value="ECO:0007669"/>
    <property type="project" value="InterPro"/>
</dbReference>
<evidence type="ECO:0000313" key="6">
    <source>
        <dbReference type="EMBL" id="SMX77432.1"/>
    </source>
</evidence>
<dbReference type="SUPFAM" id="SSF53850">
    <property type="entry name" value="Periplasmic binding protein-like II"/>
    <property type="match status" value="1"/>
</dbReference>
<evidence type="ECO:0000313" key="7">
    <source>
        <dbReference type="EMBL" id="SMX89345.1"/>
    </source>
</evidence>
<keyword evidence="1 3" id="KW-0732">Signal</keyword>
<dbReference type="Proteomes" id="UP000234525">
    <property type="component" value="Unassembled WGS sequence"/>
</dbReference>
<feature type="region of interest" description="Disordered" evidence="2">
    <location>
        <begin position="282"/>
        <end position="305"/>
    </location>
</feature>
<dbReference type="Proteomes" id="UP000234289">
    <property type="component" value="Unassembled WGS sequence"/>
</dbReference>
<evidence type="ECO:0000313" key="5">
    <source>
        <dbReference type="EMBL" id="SMX71636.1"/>
    </source>
</evidence>
<evidence type="ECO:0000256" key="2">
    <source>
        <dbReference type="SAM" id="MobiDB-lite"/>
    </source>
</evidence>
<reference evidence="7 9" key="1">
    <citation type="submission" date="2017-03" db="EMBL/GenBank/DDBJ databases">
        <authorList>
            <person name="Afonso C.L."/>
            <person name="Miller P.J."/>
            <person name="Scott M.A."/>
            <person name="Spackman E."/>
            <person name="Goraichik I."/>
            <person name="Dimitrov K.M."/>
            <person name="Suarez D.L."/>
            <person name="Swayne D.E."/>
        </authorList>
    </citation>
    <scope>NUCLEOTIDE SEQUENCE [LARGE SCALE GENOMIC DNA]</scope>
    <source>
        <strain evidence="7">8</strain>
        <strain evidence="9">8(6)</strain>
        <strain evidence="5">ATCC 9175</strain>
        <strain evidence="6">CNRZ 920</strain>
    </source>
</reference>